<evidence type="ECO:0000313" key="3">
    <source>
        <dbReference type="Proteomes" id="UP001623232"/>
    </source>
</evidence>
<dbReference type="RefSeq" id="WP_406645789.1">
    <property type="nucleotide sequence ID" value="NZ_CP123584.1"/>
</dbReference>
<keyword evidence="1" id="KW-0732">Signal</keyword>
<accession>A0ABZ2XQN9</accession>
<protein>
    <submittedName>
        <fullName evidence="2">DUF4864 domain-containing protein</fullName>
    </submittedName>
</protein>
<dbReference type="EMBL" id="CP123584">
    <property type="protein sequence ID" value="WZK88403.1"/>
    <property type="molecule type" value="Genomic_DNA"/>
</dbReference>
<sequence>MRRFWIPIVFVLMLTGTVQAQSADIKAVIGKQIEALEVDDFDRAFSYASPTIQRLFGTPQNFGLMVRQGYPMVWRPADVQFLELRETETGFWQRVMVTDLSGRVHLLDYQMINSGSGWKINAVQRVQAIGASA</sequence>
<evidence type="ECO:0000313" key="2">
    <source>
        <dbReference type="EMBL" id="WZK88403.1"/>
    </source>
</evidence>
<feature type="chain" id="PRO_5046291697" evidence="1">
    <location>
        <begin position="21"/>
        <end position="133"/>
    </location>
</feature>
<feature type="signal peptide" evidence="1">
    <location>
        <begin position="1"/>
        <end position="20"/>
    </location>
</feature>
<gene>
    <name evidence="2" type="ORF">QEZ52_17640</name>
</gene>
<dbReference type="Pfam" id="PF16156">
    <property type="entry name" value="DUF4864"/>
    <property type="match status" value="1"/>
</dbReference>
<keyword evidence="3" id="KW-1185">Reference proteome</keyword>
<reference evidence="2 3" key="1">
    <citation type="submission" date="2023-04" db="EMBL/GenBank/DDBJ databases">
        <title>Complete genome sequence of Alisedimentitalea scapharcae.</title>
        <authorList>
            <person name="Rong J.-C."/>
            <person name="Yi M.-L."/>
            <person name="Zhao Q."/>
        </authorList>
    </citation>
    <scope>NUCLEOTIDE SEQUENCE [LARGE SCALE GENOMIC DNA]</scope>
    <source>
        <strain evidence="2 3">KCTC 42119</strain>
    </source>
</reference>
<name>A0ABZ2XQN9_9RHOB</name>
<dbReference type="InterPro" id="IPR032347">
    <property type="entry name" value="DUF4864"/>
</dbReference>
<organism evidence="2 3">
    <name type="scientific">Aliisedimentitalea scapharcae</name>
    <dbReference type="NCBI Taxonomy" id="1524259"/>
    <lineage>
        <taxon>Bacteria</taxon>
        <taxon>Pseudomonadati</taxon>
        <taxon>Pseudomonadota</taxon>
        <taxon>Alphaproteobacteria</taxon>
        <taxon>Rhodobacterales</taxon>
        <taxon>Roseobacteraceae</taxon>
        <taxon>Aliisedimentitalea</taxon>
    </lineage>
</organism>
<dbReference type="Proteomes" id="UP001623232">
    <property type="component" value="Chromosome"/>
</dbReference>
<evidence type="ECO:0000256" key="1">
    <source>
        <dbReference type="SAM" id="SignalP"/>
    </source>
</evidence>
<proteinExistence type="predicted"/>